<dbReference type="Pfam" id="PF20684">
    <property type="entry name" value="Fung_rhodopsin"/>
    <property type="match status" value="1"/>
</dbReference>
<gene>
    <name evidence="3" type="ORF">BDV23DRAFT_194437</name>
</gene>
<sequence length="362" mass="40342">MSKFEPDSWKPAVNISTWLLMITAIFVAFARLGTKYWIIRWWSADDYLCIVSVVICIAQSVALSMATANGYGDHYDSLSETSHEGVMKSQYAATILFITSMGFSKLSFIHIFWSVTPFHPDRHITAGLEIVTTLWTVAGILTAAFQCKPPRTWDYLNGQCINRRAWWNCLCVMNILTDAVVMAHGIFIVARLQMRLKRKIVLTIIFGLRILVIAAIVGQIVYVNETIDSTDQTSGTSLFTISTQVAQCLSIITCCSPQFKPFLDNLRSLGIRVDGNSRHGGSDMGYKHSTTPSHKPQEAGRQLYELATIPPFEGSCQTAVTASGSKRDWDAGSESSQAYIIREVRTWAVEESVRDPLPVSLH</sequence>
<reference evidence="3" key="1">
    <citation type="submission" date="2019-04" db="EMBL/GenBank/DDBJ databases">
        <title>Friends and foes A comparative genomics studyof 23 Aspergillus species from section Flavi.</title>
        <authorList>
            <consortium name="DOE Joint Genome Institute"/>
            <person name="Kjaerbolling I."/>
            <person name="Vesth T."/>
            <person name="Frisvad J.C."/>
            <person name="Nybo J.L."/>
            <person name="Theobald S."/>
            <person name="Kildgaard S."/>
            <person name="Isbrandt T."/>
            <person name="Kuo A."/>
            <person name="Sato A."/>
            <person name="Lyhne E.K."/>
            <person name="Kogle M.E."/>
            <person name="Wiebenga A."/>
            <person name="Kun R.S."/>
            <person name="Lubbers R.J."/>
            <person name="Makela M.R."/>
            <person name="Barry K."/>
            <person name="Chovatia M."/>
            <person name="Clum A."/>
            <person name="Daum C."/>
            <person name="Haridas S."/>
            <person name="He G."/>
            <person name="LaButti K."/>
            <person name="Lipzen A."/>
            <person name="Mondo S."/>
            <person name="Riley R."/>
            <person name="Salamov A."/>
            <person name="Simmons B.A."/>
            <person name="Magnuson J.K."/>
            <person name="Henrissat B."/>
            <person name="Mortensen U.H."/>
            <person name="Larsen T.O."/>
            <person name="Devries R.P."/>
            <person name="Grigoriev I.V."/>
            <person name="Machida M."/>
            <person name="Baker S.E."/>
            <person name="Andersen M.R."/>
        </authorList>
    </citation>
    <scope>NUCLEOTIDE SEQUENCE [LARGE SCALE GENOMIC DNA]</scope>
    <source>
        <strain evidence="3">IBT 14317</strain>
    </source>
</reference>
<feature type="transmembrane region" description="Helical" evidence="1">
    <location>
        <begin position="91"/>
        <end position="113"/>
    </location>
</feature>
<evidence type="ECO:0000256" key="1">
    <source>
        <dbReference type="SAM" id="Phobius"/>
    </source>
</evidence>
<dbReference type="AlphaFoldDB" id="A0A5N7C5I2"/>
<dbReference type="PANTHER" id="PTHR38794">
    <property type="entry name" value="INTEGRAL MEMBRANE PROTEIN"/>
    <property type="match status" value="1"/>
</dbReference>
<dbReference type="EMBL" id="ML735266">
    <property type="protein sequence ID" value="KAE8389364.1"/>
    <property type="molecule type" value="Genomic_DNA"/>
</dbReference>
<organism evidence="3">
    <name type="scientific">Petromyces alliaceus</name>
    <name type="common">Aspergillus alliaceus</name>
    <dbReference type="NCBI Taxonomy" id="209559"/>
    <lineage>
        <taxon>Eukaryota</taxon>
        <taxon>Fungi</taxon>
        <taxon>Dikarya</taxon>
        <taxon>Ascomycota</taxon>
        <taxon>Pezizomycotina</taxon>
        <taxon>Eurotiomycetes</taxon>
        <taxon>Eurotiomycetidae</taxon>
        <taxon>Eurotiales</taxon>
        <taxon>Aspergillaceae</taxon>
        <taxon>Aspergillus</taxon>
        <taxon>Aspergillus subgen. Circumdati</taxon>
    </lineage>
</organism>
<evidence type="ECO:0000259" key="2">
    <source>
        <dbReference type="Pfam" id="PF20684"/>
    </source>
</evidence>
<keyword evidence="1" id="KW-0472">Membrane</keyword>
<dbReference type="InterPro" id="IPR049326">
    <property type="entry name" value="Rhodopsin_dom_fungi"/>
</dbReference>
<evidence type="ECO:0000313" key="3">
    <source>
        <dbReference type="EMBL" id="KAE8389364.1"/>
    </source>
</evidence>
<dbReference type="PANTHER" id="PTHR38794:SF1">
    <property type="entry name" value="INTEGRAL MEMBRANE PROTEIN"/>
    <property type="match status" value="1"/>
</dbReference>
<keyword evidence="1" id="KW-0812">Transmembrane</keyword>
<feature type="transmembrane region" description="Helical" evidence="1">
    <location>
        <begin position="46"/>
        <end position="71"/>
    </location>
</feature>
<feature type="transmembrane region" description="Helical" evidence="1">
    <location>
        <begin position="165"/>
        <end position="188"/>
    </location>
</feature>
<feature type="transmembrane region" description="Helical" evidence="1">
    <location>
        <begin position="125"/>
        <end position="145"/>
    </location>
</feature>
<accession>A0A5N7C5I2</accession>
<protein>
    <recommendedName>
        <fullName evidence="2">Rhodopsin domain-containing protein</fullName>
    </recommendedName>
</protein>
<keyword evidence="1" id="KW-1133">Transmembrane helix</keyword>
<feature type="transmembrane region" description="Helical" evidence="1">
    <location>
        <begin position="12"/>
        <end position="34"/>
    </location>
</feature>
<proteinExistence type="predicted"/>
<feature type="transmembrane region" description="Helical" evidence="1">
    <location>
        <begin position="200"/>
        <end position="222"/>
    </location>
</feature>
<feature type="domain" description="Rhodopsin" evidence="2">
    <location>
        <begin position="30"/>
        <end position="263"/>
    </location>
</feature>
<name>A0A5N7C5I2_PETAA</name>
<dbReference type="OrthoDB" id="3918601at2759"/>
<dbReference type="Proteomes" id="UP000326877">
    <property type="component" value="Unassembled WGS sequence"/>
</dbReference>